<comment type="caution">
    <text evidence="1">The sequence shown here is derived from an EMBL/GenBank/DDBJ whole genome shotgun (WGS) entry which is preliminary data.</text>
</comment>
<protein>
    <submittedName>
        <fullName evidence="1">Uncharacterized protein</fullName>
    </submittedName>
</protein>
<keyword evidence="2" id="KW-1185">Reference proteome</keyword>
<evidence type="ECO:0000313" key="2">
    <source>
        <dbReference type="Proteomes" id="UP001241748"/>
    </source>
</evidence>
<accession>A0ABV4YSC7</accession>
<evidence type="ECO:0000313" key="1">
    <source>
        <dbReference type="EMBL" id="MFB3167478.1"/>
    </source>
</evidence>
<gene>
    <name evidence="1" type="ORF">P5G62_010190</name>
</gene>
<reference evidence="1 2" key="1">
    <citation type="submission" date="2024-05" db="EMBL/GenBank/DDBJ databases">
        <authorList>
            <person name="Venkateswaran K."/>
        </authorList>
    </citation>
    <scope>NUCLEOTIDE SEQUENCE [LARGE SCALE GENOMIC DNA]</scope>
    <source>
        <strain evidence="1 2">179-C4-2-HS</strain>
    </source>
</reference>
<organism evidence="1 2">
    <name type="scientific">Neobacillus driksii</name>
    <dbReference type="NCBI Taxonomy" id="3035913"/>
    <lineage>
        <taxon>Bacteria</taxon>
        <taxon>Bacillati</taxon>
        <taxon>Bacillota</taxon>
        <taxon>Bacilli</taxon>
        <taxon>Bacillales</taxon>
        <taxon>Bacillaceae</taxon>
        <taxon>Neobacillus</taxon>
    </lineage>
</organism>
<dbReference type="EMBL" id="JAROBZ020000001">
    <property type="protein sequence ID" value="MFB3167478.1"/>
    <property type="molecule type" value="Genomic_DNA"/>
</dbReference>
<dbReference type="RefSeq" id="WP_306075011.1">
    <property type="nucleotide sequence ID" value="NZ_JAROBZ020000001.1"/>
</dbReference>
<dbReference type="Proteomes" id="UP001241748">
    <property type="component" value="Unassembled WGS sequence"/>
</dbReference>
<proteinExistence type="predicted"/>
<name>A0ABV4YSC7_9BACI</name>
<sequence>MPKYKMTIQEWLRTIEVFFYLTFPFYISKEPSQLRKYFKSILKESNSNGFSYKRDYNYIEIALNVLENELINYPDTRECVMTLWFHNVPIWKIRILLGISDDRILRYLDKYDINEDWLAPSLHEGSHEELIKFMEFCDKNIHSKLQSAFETIKWFRKSNKPEEE</sequence>